<sequence>MKLTLREKFKYNNDKLKKLLKELPKRGFIPADVDYSKKSNYGNHPYKRINTTYLCVKKGTECNFYDTPTKYINNCHLEC</sequence>
<protein>
    <submittedName>
        <fullName evidence="1">Uncharacterized protein</fullName>
    </submittedName>
</protein>
<accession>A0A8D9CAY4</accession>
<dbReference type="EMBL" id="OU342829">
    <property type="protein sequence ID" value="CAG7579707.1"/>
    <property type="molecule type" value="Genomic_DNA"/>
</dbReference>
<proteinExistence type="predicted"/>
<organism evidence="1">
    <name type="scientific">uncultured marine phage</name>
    <dbReference type="NCBI Taxonomy" id="707152"/>
    <lineage>
        <taxon>Viruses</taxon>
        <taxon>environmental samples</taxon>
    </lineage>
</organism>
<name>A0A8D9CAY4_9VIRU</name>
<reference evidence="1" key="1">
    <citation type="submission" date="2021-06" db="EMBL/GenBank/DDBJ databases">
        <authorList>
            <person name="Gannon L."/>
            <person name="Redgwell R T."/>
            <person name="Michniewski S."/>
            <person name="Harrison D C."/>
            <person name="Millard A."/>
        </authorList>
    </citation>
    <scope>NUCLEOTIDE SEQUENCE</scope>
</reference>
<gene>
    <name evidence="1" type="ORF">SLAVMIC_00035</name>
</gene>
<evidence type="ECO:0000313" key="1">
    <source>
        <dbReference type="EMBL" id="CAG7579707.1"/>
    </source>
</evidence>